<dbReference type="InterPro" id="IPR032675">
    <property type="entry name" value="LRR_dom_sf"/>
</dbReference>
<sequence>MDGLPHLRGSLDIVDCQSLERISHLPALREKLVLSNCQSLERISHLPALRELWIQGECPLLKNVEKLDSLKRLTVDSWQMNFLPEGLLRLLQDRQLHQDDDFTLALHSENDILFSKCVMGGQYWPVIQNIPRVEAQGYRRDLNLRYTKEPYHYETSYR</sequence>
<evidence type="ECO:0000313" key="1">
    <source>
        <dbReference type="EMBL" id="ONK71118.1"/>
    </source>
</evidence>
<reference evidence="2" key="1">
    <citation type="journal article" date="2017" name="Nat. Commun.">
        <title>The asparagus genome sheds light on the origin and evolution of a young Y chromosome.</title>
        <authorList>
            <person name="Harkess A."/>
            <person name="Zhou J."/>
            <person name="Xu C."/>
            <person name="Bowers J.E."/>
            <person name="Van der Hulst R."/>
            <person name="Ayyampalayam S."/>
            <person name="Mercati F."/>
            <person name="Riccardi P."/>
            <person name="McKain M.R."/>
            <person name="Kakrana A."/>
            <person name="Tang H."/>
            <person name="Ray J."/>
            <person name="Groenendijk J."/>
            <person name="Arikit S."/>
            <person name="Mathioni S.M."/>
            <person name="Nakano M."/>
            <person name="Shan H."/>
            <person name="Telgmann-Rauber A."/>
            <person name="Kanno A."/>
            <person name="Yue Z."/>
            <person name="Chen H."/>
            <person name="Li W."/>
            <person name="Chen Y."/>
            <person name="Xu X."/>
            <person name="Zhang Y."/>
            <person name="Luo S."/>
            <person name="Chen H."/>
            <person name="Gao J."/>
            <person name="Mao Z."/>
            <person name="Pires J.C."/>
            <person name="Luo M."/>
            <person name="Kudrna D."/>
            <person name="Wing R.A."/>
            <person name="Meyers B.C."/>
            <person name="Yi K."/>
            <person name="Kong H."/>
            <person name="Lavrijsen P."/>
            <person name="Sunseri F."/>
            <person name="Falavigna A."/>
            <person name="Ye Y."/>
            <person name="Leebens-Mack J.H."/>
            <person name="Chen G."/>
        </authorList>
    </citation>
    <scope>NUCLEOTIDE SEQUENCE [LARGE SCALE GENOMIC DNA]</scope>
    <source>
        <strain evidence="2">cv. DH0086</strain>
    </source>
</reference>
<evidence type="ECO:0008006" key="3">
    <source>
        <dbReference type="Google" id="ProtNLM"/>
    </source>
</evidence>
<dbReference type="EMBL" id="CM007384">
    <property type="protein sequence ID" value="ONK71118.1"/>
    <property type="molecule type" value="Genomic_DNA"/>
</dbReference>
<evidence type="ECO:0000313" key="2">
    <source>
        <dbReference type="Proteomes" id="UP000243459"/>
    </source>
</evidence>
<name>A0A5P1EYB6_ASPOF</name>
<accession>A0A5P1EYB6</accession>
<dbReference type="Gene3D" id="3.80.10.10">
    <property type="entry name" value="Ribonuclease Inhibitor"/>
    <property type="match status" value="1"/>
</dbReference>
<dbReference type="Gramene" id="ONK71118">
    <property type="protein sequence ID" value="ONK71118"/>
    <property type="gene ID" value="A4U43_C04F4900"/>
</dbReference>
<protein>
    <recommendedName>
        <fullName evidence="3">NB-ARC domain-containing protein</fullName>
    </recommendedName>
</protein>
<organism evidence="1 2">
    <name type="scientific">Asparagus officinalis</name>
    <name type="common">Garden asparagus</name>
    <dbReference type="NCBI Taxonomy" id="4686"/>
    <lineage>
        <taxon>Eukaryota</taxon>
        <taxon>Viridiplantae</taxon>
        <taxon>Streptophyta</taxon>
        <taxon>Embryophyta</taxon>
        <taxon>Tracheophyta</taxon>
        <taxon>Spermatophyta</taxon>
        <taxon>Magnoliopsida</taxon>
        <taxon>Liliopsida</taxon>
        <taxon>Asparagales</taxon>
        <taxon>Asparagaceae</taxon>
        <taxon>Asparagoideae</taxon>
        <taxon>Asparagus</taxon>
    </lineage>
</organism>
<dbReference type="Proteomes" id="UP000243459">
    <property type="component" value="Chromosome 4"/>
</dbReference>
<keyword evidence="2" id="KW-1185">Reference proteome</keyword>
<proteinExistence type="predicted"/>
<dbReference type="AlphaFoldDB" id="A0A5P1EYB6"/>
<gene>
    <name evidence="1" type="ORF">A4U43_C04F4900</name>
</gene>
<dbReference type="SUPFAM" id="SSF52047">
    <property type="entry name" value="RNI-like"/>
    <property type="match status" value="1"/>
</dbReference>